<keyword evidence="2" id="KW-0378">Hydrolase</keyword>
<keyword evidence="2" id="KW-0540">Nuclease</keyword>
<comment type="caution">
    <text evidence="2">The sequence shown here is derived from an EMBL/GenBank/DDBJ whole genome shotgun (WGS) entry which is preliminary data.</text>
</comment>
<dbReference type="GO" id="GO:0004519">
    <property type="term" value="F:endonuclease activity"/>
    <property type="evidence" value="ECO:0007669"/>
    <property type="project" value="UniProtKB-KW"/>
</dbReference>
<evidence type="ECO:0000313" key="2">
    <source>
        <dbReference type="EMBL" id="KAJ7693273.1"/>
    </source>
</evidence>
<name>A0AAD7DJK3_9AGAR</name>
<dbReference type="Pfam" id="PF14529">
    <property type="entry name" value="Exo_endo_phos_2"/>
    <property type="match status" value="1"/>
</dbReference>
<keyword evidence="2" id="KW-0255">Endonuclease</keyword>
<dbReference type="Proteomes" id="UP001215598">
    <property type="component" value="Unassembled WGS sequence"/>
</dbReference>
<dbReference type="SUPFAM" id="SSF56219">
    <property type="entry name" value="DNase I-like"/>
    <property type="match status" value="1"/>
</dbReference>
<dbReference type="EMBL" id="JARKIB010000731">
    <property type="protein sequence ID" value="KAJ7693273.1"/>
    <property type="molecule type" value="Genomic_DNA"/>
</dbReference>
<protein>
    <submittedName>
        <fullName evidence="2">Endonuclease/exonuclease/phosphatase</fullName>
    </submittedName>
</protein>
<dbReference type="InterPro" id="IPR036691">
    <property type="entry name" value="Endo/exonu/phosph_ase_sf"/>
</dbReference>
<proteinExistence type="predicted"/>
<dbReference type="Gene3D" id="3.60.10.10">
    <property type="entry name" value="Endonuclease/exonuclease/phosphatase"/>
    <property type="match status" value="1"/>
</dbReference>
<organism evidence="2 3">
    <name type="scientific">Mycena metata</name>
    <dbReference type="NCBI Taxonomy" id="1033252"/>
    <lineage>
        <taxon>Eukaryota</taxon>
        <taxon>Fungi</taxon>
        <taxon>Dikarya</taxon>
        <taxon>Basidiomycota</taxon>
        <taxon>Agaricomycotina</taxon>
        <taxon>Agaricomycetes</taxon>
        <taxon>Agaricomycetidae</taxon>
        <taxon>Agaricales</taxon>
        <taxon>Marasmiineae</taxon>
        <taxon>Mycenaceae</taxon>
        <taxon>Mycena</taxon>
    </lineage>
</organism>
<gene>
    <name evidence="2" type="ORF">B0H16DRAFT_1352322</name>
</gene>
<dbReference type="InterPro" id="IPR005135">
    <property type="entry name" value="Endo/exonuclease/phosphatase"/>
</dbReference>
<feature type="non-terminal residue" evidence="2">
    <location>
        <position position="277"/>
    </location>
</feature>
<evidence type="ECO:0000259" key="1">
    <source>
        <dbReference type="Pfam" id="PF14529"/>
    </source>
</evidence>
<feature type="domain" description="Endonuclease/exonuclease/phosphatase" evidence="1">
    <location>
        <begin position="99"/>
        <end position="213"/>
    </location>
</feature>
<accession>A0AAD7DJK3</accession>
<keyword evidence="3" id="KW-1185">Reference proteome</keyword>
<reference evidence="2" key="1">
    <citation type="submission" date="2023-03" db="EMBL/GenBank/DDBJ databases">
        <title>Massive genome expansion in bonnet fungi (Mycena s.s.) driven by repeated elements and novel gene families across ecological guilds.</title>
        <authorList>
            <consortium name="Lawrence Berkeley National Laboratory"/>
            <person name="Harder C.B."/>
            <person name="Miyauchi S."/>
            <person name="Viragh M."/>
            <person name="Kuo A."/>
            <person name="Thoen E."/>
            <person name="Andreopoulos B."/>
            <person name="Lu D."/>
            <person name="Skrede I."/>
            <person name="Drula E."/>
            <person name="Henrissat B."/>
            <person name="Morin E."/>
            <person name="Kohler A."/>
            <person name="Barry K."/>
            <person name="LaButti K."/>
            <person name="Morin E."/>
            <person name="Salamov A."/>
            <person name="Lipzen A."/>
            <person name="Mereny Z."/>
            <person name="Hegedus B."/>
            <person name="Baldrian P."/>
            <person name="Stursova M."/>
            <person name="Weitz H."/>
            <person name="Taylor A."/>
            <person name="Grigoriev I.V."/>
            <person name="Nagy L.G."/>
            <person name="Martin F."/>
            <person name="Kauserud H."/>
        </authorList>
    </citation>
    <scope>NUCLEOTIDE SEQUENCE</scope>
    <source>
        <strain evidence="2">CBHHK182m</strain>
    </source>
</reference>
<sequence length="277" mass="30919">MISLVQINSWKSRNPLDILTGDDDFDIICIQEPNHNEIFNVRKLHGYAHIFPNAHKNHCVSVLVKLSTIPASCICPRPDLSKDGDIIVIEFTFGCTIFTLINLYNDSVTRAGVKLLRFALPRLHPRSKTLVTADSNSHHPHWDVNTKTPMCNADFDFHNTLVEHGLVLVTPPDVPTHISGNVIDLSFCSRSLFMDVDATVDPSLCVGSDHLPIHYSLNFDNVVTPSKSIKFNADRMDLDIFLGTLRAMLGSRPLPIIRTLEELDTAVDFLNEVILAA</sequence>
<evidence type="ECO:0000313" key="3">
    <source>
        <dbReference type="Proteomes" id="UP001215598"/>
    </source>
</evidence>
<dbReference type="AlphaFoldDB" id="A0AAD7DJK3"/>